<dbReference type="Proteomes" id="UP000078397">
    <property type="component" value="Unassembled WGS sequence"/>
</dbReference>
<dbReference type="GeneID" id="33937177"/>
<name>A0A219APB8_METCM</name>
<protein>
    <submittedName>
        <fullName evidence="1">Uncharacterized protein</fullName>
    </submittedName>
</protein>
<evidence type="ECO:0000313" key="2">
    <source>
        <dbReference type="Proteomes" id="UP000078397"/>
    </source>
</evidence>
<comment type="caution">
    <text evidence="1">The sequence shown here is derived from an EMBL/GenBank/DDBJ whole genome shotgun (WGS) entry which is preliminary data.</text>
</comment>
<sequence>MPTQERSFALSRFLFLPSLRILVRSRLANCQYTCLDRYNIPVEWLGSVTDGEFS</sequence>
<proteinExistence type="predicted"/>
<dbReference type="EMBL" id="LSBJ02000015">
    <property type="protein sequence ID" value="OWT42439.1"/>
    <property type="molecule type" value="Genomic_DNA"/>
</dbReference>
<dbReference type="RefSeq" id="XP_022284959.1">
    <property type="nucleotide sequence ID" value="XM_022430000.1"/>
</dbReference>
<accession>A0A219APB8</accession>
<keyword evidence="2" id="KW-1185">Reference proteome</keyword>
<dbReference type="AlphaFoldDB" id="A0A219APB8"/>
<organism evidence="1 2">
    <name type="scientific">Pochonia chlamydosporia 170</name>
    <dbReference type="NCBI Taxonomy" id="1380566"/>
    <lineage>
        <taxon>Eukaryota</taxon>
        <taxon>Fungi</taxon>
        <taxon>Dikarya</taxon>
        <taxon>Ascomycota</taxon>
        <taxon>Pezizomycotina</taxon>
        <taxon>Sordariomycetes</taxon>
        <taxon>Hypocreomycetidae</taxon>
        <taxon>Hypocreales</taxon>
        <taxon>Clavicipitaceae</taxon>
        <taxon>Pochonia</taxon>
    </lineage>
</organism>
<dbReference type="KEGG" id="pchm:VFPPC_18380"/>
<gene>
    <name evidence="1" type="ORF">VFPPC_18380</name>
</gene>
<reference evidence="1 2" key="1">
    <citation type="journal article" date="2016" name="PLoS Pathog.">
        <title>Biosynthesis of antibiotic leucinostatins in bio-control fungus Purpureocillium lilacinum and their inhibition on phytophthora revealed by genome mining.</title>
        <authorList>
            <person name="Wang G."/>
            <person name="Liu Z."/>
            <person name="Lin R."/>
            <person name="Li E."/>
            <person name="Mao Z."/>
            <person name="Ling J."/>
            <person name="Yang Y."/>
            <person name="Yin W.B."/>
            <person name="Xie B."/>
        </authorList>
    </citation>
    <scope>NUCLEOTIDE SEQUENCE [LARGE SCALE GENOMIC DNA]</scope>
    <source>
        <strain evidence="1">170</strain>
    </source>
</reference>
<evidence type="ECO:0000313" key="1">
    <source>
        <dbReference type="EMBL" id="OWT42439.1"/>
    </source>
</evidence>